<gene>
    <name evidence="9" type="ORF">SCF082_LOCUS18260</name>
</gene>
<proteinExistence type="inferred from homology"/>
<evidence type="ECO:0000256" key="6">
    <source>
        <dbReference type="ARBA" id="ARBA00023126"/>
    </source>
</evidence>
<dbReference type="InterPro" id="IPR008927">
    <property type="entry name" value="6-PGluconate_DH-like_C_sf"/>
</dbReference>
<dbReference type="EMBL" id="CAXAMM010012217">
    <property type="protein sequence ID" value="CAK9028228.1"/>
    <property type="molecule type" value="Genomic_DNA"/>
</dbReference>
<dbReference type="Pfam" id="PF00393">
    <property type="entry name" value="6PGD"/>
    <property type="match status" value="1"/>
</dbReference>
<dbReference type="SUPFAM" id="SSF51735">
    <property type="entry name" value="NAD(P)-binding Rossmann-fold domains"/>
    <property type="match status" value="1"/>
</dbReference>
<evidence type="ECO:0000256" key="2">
    <source>
        <dbReference type="ARBA" id="ARBA00008419"/>
    </source>
</evidence>
<keyword evidence="5" id="KW-0311">Gluconate utilization</keyword>
<feature type="domain" description="6-phosphogluconate dehydrogenase NADP-binding" evidence="8">
    <location>
        <begin position="1"/>
        <end position="160"/>
    </location>
</feature>
<evidence type="ECO:0000256" key="3">
    <source>
        <dbReference type="ARBA" id="ARBA00013011"/>
    </source>
</evidence>
<evidence type="ECO:0000256" key="4">
    <source>
        <dbReference type="ARBA" id="ARBA00023002"/>
    </source>
</evidence>
<dbReference type="Gene3D" id="3.40.50.720">
    <property type="entry name" value="NAD(P)-binding Rossmann-like Domain"/>
    <property type="match status" value="1"/>
</dbReference>
<comment type="pathway">
    <text evidence="1">Carbohydrate degradation; pentose phosphate pathway; D-ribulose 5-phosphate from D-glucose 6-phosphate (oxidative stage): step 3/3.</text>
</comment>
<dbReference type="SUPFAM" id="SSF48179">
    <property type="entry name" value="6-phosphogluconate dehydrogenase C-terminal domain-like"/>
    <property type="match status" value="1"/>
</dbReference>
<dbReference type="InterPro" id="IPR006115">
    <property type="entry name" value="6PGDH_NADP-bd"/>
</dbReference>
<evidence type="ECO:0000256" key="1">
    <source>
        <dbReference type="ARBA" id="ARBA00004874"/>
    </source>
</evidence>
<dbReference type="InterPro" id="IPR036291">
    <property type="entry name" value="NAD(P)-bd_dom_sf"/>
</dbReference>
<dbReference type="InterPro" id="IPR013328">
    <property type="entry name" value="6PGD_dom2"/>
</dbReference>
<evidence type="ECO:0000259" key="7">
    <source>
        <dbReference type="Pfam" id="PF00393"/>
    </source>
</evidence>
<comment type="caution">
    <text evidence="9">The sequence shown here is derived from an EMBL/GenBank/DDBJ whole genome shotgun (WGS) entry which is preliminary data.</text>
</comment>
<keyword evidence="6" id="KW-0570">Pentose shunt</keyword>
<protein>
    <recommendedName>
        <fullName evidence="3">phosphogluconate dehydrogenase (NADP(+)-dependent, decarboxylating)</fullName>
        <ecNumber evidence="3">1.1.1.44</ecNumber>
    </recommendedName>
</protein>
<evidence type="ECO:0000256" key="5">
    <source>
        <dbReference type="ARBA" id="ARBA00023064"/>
    </source>
</evidence>
<dbReference type="PRINTS" id="PR00076">
    <property type="entry name" value="6PGDHDRGNASE"/>
</dbReference>
<evidence type="ECO:0000313" key="9">
    <source>
        <dbReference type="EMBL" id="CAK9028228.1"/>
    </source>
</evidence>
<reference evidence="9 10" key="1">
    <citation type="submission" date="2024-02" db="EMBL/GenBank/DDBJ databases">
        <authorList>
            <person name="Chen Y."/>
            <person name="Shah S."/>
            <person name="Dougan E. K."/>
            <person name="Thang M."/>
            <person name="Chan C."/>
        </authorList>
    </citation>
    <scope>NUCLEOTIDE SEQUENCE [LARGE SCALE GENOMIC DNA]</scope>
</reference>
<dbReference type="Proteomes" id="UP001642464">
    <property type="component" value="Unassembled WGS sequence"/>
</dbReference>
<evidence type="ECO:0000313" key="10">
    <source>
        <dbReference type="Proteomes" id="UP001642464"/>
    </source>
</evidence>
<feature type="domain" description="6-phosphogluconate dehydrogenase C-terminal" evidence="7">
    <location>
        <begin position="165"/>
        <end position="192"/>
    </location>
</feature>
<name>A0ABP0KMY2_9DINO</name>
<keyword evidence="10" id="KW-1185">Reference proteome</keyword>
<dbReference type="EC" id="1.1.1.44" evidence="3"/>
<dbReference type="Pfam" id="PF03446">
    <property type="entry name" value="NAD_binding_2"/>
    <property type="match status" value="1"/>
</dbReference>
<evidence type="ECO:0000259" key="8">
    <source>
        <dbReference type="Pfam" id="PF03446"/>
    </source>
</evidence>
<dbReference type="InterPro" id="IPR006114">
    <property type="entry name" value="6PGDH_C"/>
</dbReference>
<feature type="non-terminal residue" evidence="9">
    <location>
        <position position="193"/>
    </location>
</feature>
<dbReference type="Gene3D" id="1.10.1040.10">
    <property type="entry name" value="N-(1-d-carboxylethyl)-l-norvaline Dehydrogenase, domain 2"/>
    <property type="match status" value="1"/>
</dbReference>
<accession>A0ABP0KMY2</accession>
<dbReference type="PANTHER" id="PTHR11811">
    <property type="entry name" value="6-PHOSPHOGLUCONATE DEHYDROGENASE"/>
    <property type="match status" value="1"/>
</dbReference>
<comment type="similarity">
    <text evidence="2">Belongs to the 6-phosphogluconate dehydrogenase family.</text>
</comment>
<sequence>MGRNFILNVVDSGFSASGLDLDQEKVDALKEEASGKKVLSTTDIEDFVESLNTPRVIMMLVPAGKAVDSVIEDLLPHIEKGDIVIDGGNSHFDDTDRRYDYLKEKGYNFMGIGVSGGAKGARLGPSMMPGGDEEVYERIRPVFEAVAAKVNGEPCVTYLGPKSAGNYVKMVHNGIEYAMMQLLSESYDFLKTA</sequence>
<dbReference type="InterPro" id="IPR006183">
    <property type="entry name" value="Pgluconate_DH"/>
</dbReference>
<organism evidence="9 10">
    <name type="scientific">Durusdinium trenchii</name>
    <dbReference type="NCBI Taxonomy" id="1381693"/>
    <lineage>
        <taxon>Eukaryota</taxon>
        <taxon>Sar</taxon>
        <taxon>Alveolata</taxon>
        <taxon>Dinophyceae</taxon>
        <taxon>Suessiales</taxon>
        <taxon>Symbiodiniaceae</taxon>
        <taxon>Durusdinium</taxon>
    </lineage>
</organism>
<keyword evidence="4" id="KW-0560">Oxidoreductase</keyword>